<dbReference type="EMBL" id="JAFBEC010000008">
    <property type="protein sequence ID" value="MBM7633953.1"/>
    <property type="molecule type" value="Genomic_DNA"/>
</dbReference>
<evidence type="ECO:0000313" key="2">
    <source>
        <dbReference type="Proteomes" id="UP000741863"/>
    </source>
</evidence>
<reference evidence="1 2" key="1">
    <citation type="submission" date="2021-01" db="EMBL/GenBank/DDBJ databases">
        <title>Genomic Encyclopedia of Type Strains, Phase IV (KMG-IV): sequencing the most valuable type-strain genomes for metagenomic binning, comparative biology and taxonomic classification.</title>
        <authorList>
            <person name="Goeker M."/>
        </authorList>
    </citation>
    <scope>NUCLEOTIDE SEQUENCE [LARGE SCALE GENOMIC DNA]</scope>
    <source>
        <strain evidence="1 2">DSM 25540</strain>
    </source>
</reference>
<dbReference type="Pfam" id="PF09911">
    <property type="entry name" value="DUF2140"/>
    <property type="match status" value="1"/>
</dbReference>
<protein>
    <submittedName>
        <fullName evidence="1">Uncharacterized protein YpmS</fullName>
    </submittedName>
</protein>
<keyword evidence="2" id="KW-1185">Reference proteome</keyword>
<sequence length="180" mass="20355">MKWKIAFFALLAIIIGGFLVVVLLLTSSSDQQAIPEERQVEDRLVPLFTVETDLERVNRYIESEFDEPFTLDSEEGQLRLRSTYEVLGMNVDIQVQFIPKITENGNIRLIEDGFSVGALSLPASTVLRLVDEAADFPDWIYVNANEGVIDVRLTEIELDNDLVIQAESFQDGQITIRGNY</sequence>
<dbReference type="Proteomes" id="UP000741863">
    <property type="component" value="Unassembled WGS sequence"/>
</dbReference>
<name>A0ABS2PEW8_9BACL</name>
<dbReference type="RefSeq" id="WP_204698690.1">
    <property type="nucleotide sequence ID" value="NZ_JAFBEC010000008.1"/>
</dbReference>
<comment type="caution">
    <text evidence="1">The sequence shown here is derived from an EMBL/GenBank/DDBJ whole genome shotgun (WGS) entry which is preliminary data.</text>
</comment>
<evidence type="ECO:0000313" key="1">
    <source>
        <dbReference type="EMBL" id="MBM7633953.1"/>
    </source>
</evidence>
<accession>A0ABS2PEW8</accession>
<proteinExistence type="predicted"/>
<dbReference type="InterPro" id="IPR018672">
    <property type="entry name" value="DUF2140"/>
</dbReference>
<gene>
    <name evidence="1" type="ORF">JOD17_003049</name>
</gene>
<organism evidence="1 2">
    <name type="scientific">Geomicrobium sediminis</name>
    <dbReference type="NCBI Taxonomy" id="1347788"/>
    <lineage>
        <taxon>Bacteria</taxon>
        <taxon>Bacillati</taxon>
        <taxon>Bacillota</taxon>
        <taxon>Bacilli</taxon>
        <taxon>Bacillales</taxon>
        <taxon>Geomicrobium</taxon>
    </lineage>
</organism>